<feature type="domain" description="LysM" evidence="1">
    <location>
        <begin position="188"/>
        <end position="232"/>
    </location>
</feature>
<dbReference type="CDD" id="cd12797">
    <property type="entry name" value="M23_peptidase"/>
    <property type="match status" value="1"/>
</dbReference>
<dbReference type="Proteomes" id="UP000671879">
    <property type="component" value="Chromosome"/>
</dbReference>
<dbReference type="PANTHER" id="PTHR21666">
    <property type="entry name" value="PEPTIDASE-RELATED"/>
    <property type="match status" value="1"/>
</dbReference>
<dbReference type="FunFam" id="2.70.70.10:FF:000006">
    <property type="entry name" value="M23 family peptidase"/>
    <property type="match status" value="1"/>
</dbReference>
<dbReference type="PANTHER" id="PTHR21666:SF270">
    <property type="entry name" value="MUREIN HYDROLASE ACTIVATOR ENVC"/>
    <property type="match status" value="1"/>
</dbReference>
<dbReference type="Pfam" id="PF01476">
    <property type="entry name" value="LysM"/>
    <property type="match status" value="3"/>
</dbReference>
<dbReference type="Gene3D" id="3.10.350.10">
    <property type="entry name" value="LysM domain"/>
    <property type="match status" value="3"/>
</dbReference>
<feature type="domain" description="LysM" evidence="1">
    <location>
        <begin position="238"/>
        <end position="282"/>
    </location>
</feature>
<dbReference type="Pfam" id="PF01551">
    <property type="entry name" value="Peptidase_M23"/>
    <property type="match status" value="1"/>
</dbReference>
<dbReference type="InterPro" id="IPR011055">
    <property type="entry name" value="Dup_hybrid_motif"/>
</dbReference>
<evidence type="ECO:0000259" key="1">
    <source>
        <dbReference type="PROSITE" id="PS51782"/>
    </source>
</evidence>
<dbReference type="GO" id="GO:0004222">
    <property type="term" value="F:metalloendopeptidase activity"/>
    <property type="evidence" value="ECO:0007669"/>
    <property type="project" value="TreeGrafter"/>
</dbReference>
<dbReference type="InterPro" id="IPR016047">
    <property type="entry name" value="M23ase_b-sheet_dom"/>
</dbReference>
<dbReference type="SMART" id="SM00257">
    <property type="entry name" value="LysM"/>
    <property type="match status" value="3"/>
</dbReference>
<dbReference type="SUPFAM" id="SSF51261">
    <property type="entry name" value="Duplicated hybrid motif"/>
    <property type="match status" value="1"/>
</dbReference>
<dbReference type="PROSITE" id="PS51782">
    <property type="entry name" value="LYSM"/>
    <property type="match status" value="3"/>
</dbReference>
<sequence>MISGTVYLSVAASERAGGGLWSDLPDSFHATAATVPSGFIVVDMSATGLPFEGGLSATQSKSARSLGIGPLPEGPSLFEEELVLKELTPAGEKSLKASGASGDVELARWEEHVVASGQTLSAICNGLSVTPEDVAKANGLKSLHRLVEGQLLLIPRSPEDVSFVLEEIGRRAKVEEIKQKEAAPLEMKEYVVQQGDTLWSVANNFNLDINTLFGCNTLKNPDVLSPGTKLLVPNQDGVLHKVQKGDTLAALSKKFGVHPEAVTLANGFAEGAGLEAGKSVFLPGAKPVVAATSGRSGSSAALSGFRWPVAGRISSPFGWRRDPFSGRKDFHTGLDIRAPSGRTIVAAKAGTVVYSGWMGGYGRVIVINHGGGYTTLYAHCSKLLAAKGKKVSAGQAVALVGSSGRSTGPHLHFEVRINNSPTNPLKVLR</sequence>
<dbReference type="RefSeq" id="WP_274372764.1">
    <property type="nucleotide sequence ID" value="NZ_CP072943.1"/>
</dbReference>
<dbReference type="SUPFAM" id="SSF54106">
    <property type="entry name" value="LysM domain"/>
    <property type="match status" value="1"/>
</dbReference>
<evidence type="ECO:0000313" key="2">
    <source>
        <dbReference type="EMBL" id="QTX31598.1"/>
    </source>
</evidence>
<proteinExistence type="predicted"/>
<gene>
    <name evidence="2" type="ORF">KAR29_09505</name>
</gene>
<evidence type="ECO:0000313" key="3">
    <source>
        <dbReference type="Proteomes" id="UP000671879"/>
    </source>
</evidence>
<dbReference type="AlphaFoldDB" id="A0A9Q7EUB7"/>
<organism evidence="2 3">
    <name type="scientific">Aminithiophilus ramosus</name>
    <dbReference type="NCBI Taxonomy" id="3029084"/>
    <lineage>
        <taxon>Bacteria</taxon>
        <taxon>Thermotogati</taxon>
        <taxon>Synergistota</taxon>
        <taxon>Synergistia</taxon>
        <taxon>Synergistales</taxon>
        <taxon>Aminithiophilaceae</taxon>
        <taxon>Aminithiophilus</taxon>
    </lineage>
</organism>
<accession>A0A9Q7EUB7</accession>
<dbReference type="EMBL" id="CP072943">
    <property type="protein sequence ID" value="QTX31598.1"/>
    <property type="molecule type" value="Genomic_DNA"/>
</dbReference>
<dbReference type="Gene3D" id="2.70.70.10">
    <property type="entry name" value="Glucose Permease (Domain IIA)"/>
    <property type="match status" value="1"/>
</dbReference>
<dbReference type="InterPro" id="IPR050570">
    <property type="entry name" value="Cell_wall_metabolism_enzyme"/>
</dbReference>
<dbReference type="InterPro" id="IPR036779">
    <property type="entry name" value="LysM_dom_sf"/>
</dbReference>
<name>A0A9Q7EUB7_9BACT</name>
<dbReference type="CDD" id="cd00118">
    <property type="entry name" value="LysM"/>
    <property type="match status" value="3"/>
</dbReference>
<dbReference type="InterPro" id="IPR018392">
    <property type="entry name" value="LysM"/>
</dbReference>
<keyword evidence="3" id="KW-1185">Reference proteome</keyword>
<feature type="domain" description="LysM" evidence="1">
    <location>
        <begin position="110"/>
        <end position="154"/>
    </location>
</feature>
<dbReference type="KEGG" id="aram:KAR29_09505"/>
<protein>
    <submittedName>
        <fullName evidence="2">Peptidoglycan DD-metalloendopeptidase family protein</fullName>
    </submittedName>
</protein>
<reference evidence="3" key="1">
    <citation type="submission" date="2021-04" db="EMBL/GenBank/DDBJ databases">
        <title>A novel Synergistetes isolate from a pyrite-forming mixed culture.</title>
        <authorList>
            <person name="Bunk B."/>
            <person name="Sproer C."/>
            <person name="Spring S."/>
            <person name="Pester M."/>
        </authorList>
    </citation>
    <scope>NUCLEOTIDE SEQUENCE [LARGE SCALE GENOMIC DNA]</scope>
    <source>
        <strain evidence="3">J.5.4.2-T.3.5.2</strain>
    </source>
</reference>